<evidence type="ECO:0000256" key="1">
    <source>
        <dbReference type="ARBA" id="ARBA00004496"/>
    </source>
</evidence>
<proteinExistence type="predicted"/>
<dbReference type="InterPro" id="IPR003890">
    <property type="entry name" value="MIF4G-like_typ-3"/>
</dbReference>
<reference evidence="7" key="1">
    <citation type="submission" date="2016-06" db="UniProtKB">
        <authorList>
            <consortium name="WormBaseParasite"/>
        </authorList>
    </citation>
    <scope>IDENTIFICATION</scope>
</reference>
<organism evidence="7">
    <name type="scientific">Soboliphyme baturini</name>
    <dbReference type="NCBI Taxonomy" id="241478"/>
    <lineage>
        <taxon>Eukaryota</taxon>
        <taxon>Metazoa</taxon>
        <taxon>Ecdysozoa</taxon>
        <taxon>Nematoda</taxon>
        <taxon>Enoplea</taxon>
        <taxon>Dorylaimia</taxon>
        <taxon>Dioctophymatida</taxon>
        <taxon>Dioctophymatoidea</taxon>
        <taxon>Soboliphymatidae</taxon>
        <taxon>Soboliphyme</taxon>
    </lineage>
</organism>
<dbReference type="Pfam" id="PF04050">
    <property type="entry name" value="Upf2"/>
    <property type="match status" value="1"/>
</dbReference>
<dbReference type="GO" id="GO:0000184">
    <property type="term" value="P:nuclear-transcribed mRNA catabolic process, nonsense-mediated decay"/>
    <property type="evidence" value="ECO:0007669"/>
    <property type="project" value="InterPro"/>
</dbReference>
<feature type="compositionally biased region" description="Basic and acidic residues" evidence="3">
    <location>
        <begin position="416"/>
        <end position="432"/>
    </location>
</feature>
<dbReference type="Gene3D" id="1.25.40.180">
    <property type="match status" value="3"/>
</dbReference>
<protein>
    <submittedName>
        <fullName evidence="7">MIF4G domain-containing protein</fullName>
    </submittedName>
</protein>
<sequence>KPQPEDDASRYRRKLELRQKNLAAASNRPDESFFRKLDSNLKKNTAFVKKLKSFTEQQRDSIVRDFGGLNLSKYAAEMASSITEAKLKLSDVPAVIDVCSLAHQRYADFAPALLDYFKKTFPRRKDEKIANISKFRVDLRLLAELILCGVLPEKEALSVLGAALNYLVQTDKEEHINLAIINTFCKYCGDDFAALALHRKRRAAASSTGGPTSVTNNTTAIAAPIINVDHQKKVYNLLCDYFQSLQRHVQRSQRELQKMERQNRWQYENKGEVHPDAVQRLDEAKANFDKLFANANMFAELLSKERFQMVVGDPTDGTGDATGSSGDFRSVVVQTGVASQTATGDNSVAESVWEDEDTRMFYETLPELRAMLPSILFKDVEGASTAAVAAAADVSSLVEDEVITESDEVSAVTSDVDMKELGPEDEKLDKIAPTESDNDDQNLVMSGGEDGDEAKLSEPPEAEDEVEGDKCSGSTLRQMMETFVSQLPNLINRDMIDQAAIDFVTNLNTKTNRKRLVKAMFNVHRTRLDLLPFYSRLVATLNPVMPDVGIELCKMLIANFRHQVRKKDQILIETKVKIVRFIGELVKFRIFPKSEALHCLKILLFDLRHHNIDMACNLLDSCGYFLYHSPDSYQKTKVLLEQMMRKRQAALHLDQRYQLMINNAYYTCNPPTAGSAGLTPKVRWCVVITPNSVNLTTFQIERTSMQEYIRKLVFVDLSKITVERVLVQIRKLDWDDPAVVRYAVHCLSQPWNVKYNCIQWLASLLAGIMYYYDKVGYQVVDNILEEIRIGMEVNHHKLNQRRICCMKYLGEMYNYRVVDSAIIFNVLYSLVTFGVVGEPKASSPIDPPEHLLRIRLACIVLDTCGAYFDRGTSRKKLDCYLLYLQRYWLMKKSSEFWSSAEHPFPAEVDYVFLETIEHLRHNFKPAESFEEASKKVKDLEAEYKSKVESALKFVQPIEHEVGECMPADDEEGEFAGPRRLEDADEEGGFNGGTTGSQDGASQGSREPRSLSQKDAWPVRLPNDDEEDTGLTVHWKNAETNRTLEDEDFMKEFDTMMAEMMQQRASDQLKVPQVEFTVPTNVRAKANVKTKFEDEEVKDEGVQSPTENNDTVNFYLMTKGKGSKLTLKTLKIPVSSDFALALKDREEAELREKEKMKQLTLDMSRRMEEEEIAEIEGSGPRAFSAADQKKANQQPRFQHQKGAPNPHEIFSNRWFR</sequence>
<feature type="region of interest" description="Disordered" evidence="3">
    <location>
        <begin position="405"/>
        <end position="469"/>
    </location>
</feature>
<dbReference type="GO" id="GO:0035145">
    <property type="term" value="C:exon-exon junction complex"/>
    <property type="evidence" value="ECO:0007669"/>
    <property type="project" value="TreeGrafter"/>
</dbReference>
<dbReference type="Pfam" id="PF02854">
    <property type="entry name" value="MIF4G"/>
    <property type="match status" value="3"/>
</dbReference>
<feature type="region of interest" description="Disordered" evidence="3">
    <location>
        <begin position="1167"/>
        <end position="1215"/>
    </location>
</feature>
<feature type="domain" description="MIF4G" evidence="4">
    <location>
        <begin position="41"/>
        <end position="248"/>
    </location>
</feature>
<keyword evidence="2" id="KW-0963">Cytoplasm</keyword>
<gene>
    <name evidence="5" type="ORF">SBAD_LOCUS4616</name>
</gene>
<dbReference type="InterPro" id="IPR007193">
    <property type="entry name" value="Upf2/Nmd2_C"/>
</dbReference>
<accession>A0A183ILW9</accession>
<dbReference type="EMBL" id="UZAM01008437">
    <property type="protein sequence ID" value="VDP04959.1"/>
    <property type="molecule type" value="Genomic_DNA"/>
</dbReference>
<reference evidence="5 6" key="2">
    <citation type="submission" date="2018-11" db="EMBL/GenBank/DDBJ databases">
        <authorList>
            <consortium name="Pathogen Informatics"/>
        </authorList>
    </citation>
    <scope>NUCLEOTIDE SEQUENCE [LARGE SCALE GENOMIC DNA]</scope>
</reference>
<dbReference type="PANTHER" id="PTHR12839:SF7">
    <property type="entry name" value="REGULATOR OF NONSENSE TRANSCRIPTS 2"/>
    <property type="match status" value="1"/>
</dbReference>
<feature type="compositionally biased region" description="Polar residues" evidence="3">
    <location>
        <begin position="995"/>
        <end position="1012"/>
    </location>
</feature>
<dbReference type="Proteomes" id="UP000270296">
    <property type="component" value="Unassembled WGS sequence"/>
</dbReference>
<dbReference type="Gene3D" id="4.10.80.160">
    <property type="match status" value="1"/>
</dbReference>
<evidence type="ECO:0000256" key="2">
    <source>
        <dbReference type="ARBA" id="ARBA00022490"/>
    </source>
</evidence>
<dbReference type="FunFam" id="1.25.40.180:FF:000023">
    <property type="entry name" value="regulator of nonsense transcripts 2 isoform X1"/>
    <property type="match status" value="1"/>
</dbReference>
<dbReference type="GO" id="GO:0005737">
    <property type="term" value="C:cytoplasm"/>
    <property type="evidence" value="ECO:0007669"/>
    <property type="project" value="UniProtKB-SubCell"/>
</dbReference>
<name>A0A183ILW9_9BILA</name>
<evidence type="ECO:0000259" key="4">
    <source>
        <dbReference type="SMART" id="SM00543"/>
    </source>
</evidence>
<dbReference type="AlphaFoldDB" id="A0A183ILW9"/>
<evidence type="ECO:0000256" key="3">
    <source>
        <dbReference type="SAM" id="MobiDB-lite"/>
    </source>
</evidence>
<dbReference type="WBParaSite" id="SBAD_0000481001-mRNA-1">
    <property type="protein sequence ID" value="SBAD_0000481001-mRNA-1"/>
    <property type="gene ID" value="SBAD_0000481001"/>
</dbReference>
<dbReference type="SUPFAM" id="SSF48371">
    <property type="entry name" value="ARM repeat"/>
    <property type="match status" value="3"/>
</dbReference>
<comment type="subcellular location">
    <subcellularLocation>
        <location evidence="1">Cytoplasm</location>
    </subcellularLocation>
</comment>
<dbReference type="SMART" id="SM00543">
    <property type="entry name" value="MIF4G"/>
    <property type="match status" value="3"/>
</dbReference>
<dbReference type="InterPro" id="IPR039762">
    <property type="entry name" value="Nmd2/UPF2"/>
</dbReference>
<dbReference type="GO" id="GO:0003723">
    <property type="term" value="F:RNA binding"/>
    <property type="evidence" value="ECO:0007669"/>
    <property type="project" value="InterPro"/>
</dbReference>
<dbReference type="PANTHER" id="PTHR12839">
    <property type="entry name" value="NONSENSE-MEDIATED MRNA DECAY PROTEIN 2 UP-FRAMESHIFT SUPPRESSOR 2"/>
    <property type="match status" value="1"/>
</dbReference>
<feature type="region of interest" description="Disordered" evidence="3">
    <location>
        <begin position="981"/>
        <end position="1027"/>
    </location>
</feature>
<feature type="domain" description="MIF4G" evidence="4">
    <location>
        <begin position="481"/>
        <end position="671"/>
    </location>
</feature>
<feature type="domain" description="MIF4G" evidence="4">
    <location>
        <begin position="707"/>
        <end position="922"/>
    </location>
</feature>
<keyword evidence="6" id="KW-1185">Reference proteome</keyword>
<dbReference type="InterPro" id="IPR016024">
    <property type="entry name" value="ARM-type_fold"/>
</dbReference>
<dbReference type="OrthoDB" id="27832at2759"/>
<evidence type="ECO:0000313" key="7">
    <source>
        <dbReference type="WBParaSite" id="SBAD_0000481001-mRNA-1"/>
    </source>
</evidence>
<evidence type="ECO:0000313" key="6">
    <source>
        <dbReference type="Proteomes" id="UP000270296"/>
    </source>
</evidence>
<evidence type="ECO:0000313" key="5">
    <source>
        <dbReference type="EMBL" id="VDP04959.1"/>
    </source>
</evidence>
<dbReference type="FunFam" id="1.25.40.180:FF:000014">
    <property type="entry name" value="Putative regulator of nonsense transcripts 2"/>
    <property type="match status" value="1"/>
</dbReference>